<dbReference type="GO" id="GO:0032456">
    <property type="term" value="P:endocytic recycling"/>
    <property type="evidence" value="ECO:0007669"/>
    <property type="project" value="TreeGrafter"/>
</dbReference>
<evidence type="ECO:0000313" key="7">
    <source>
        <dbReference type="Proteomes" id="UP001146793"/>
    </source>
</evidence>
<accession>A0AAV7YFS3</accession>
<dbReference type="GO" id="GO:1990745">
    <property type="term" value="C:EARP complex"/>
    <property type="evidence" value="ECO:0007669"/>
    <property type="project" value="TreeGrafter"/>
</dbReference>
<feature type="region of interest" description="Disordered" evidence="4">
    <location>
        <begin position="289"/>
        <end position="314"/>
    </location>
</feature>
<dbReference type="Pfam" id="PF15469">
    <property type="entry name" value="Sec5"/>
    <property type="match status" value="1"/>
</dbReference>
<dbReference type="EMBL" id="JANTQA010000063">
    <property type="protein sequence ID" value="KAJ3427466.1"/>
    <property type="molecule type" value="Genomic_DNA"/>
</dbReference>
<name>A0AAV7YFS3_9EUKA</name>
<dbReference type="GO" id="GO:0007030">
    <property type="term" value="P:Golgi organization"/>
    <property type="evidence" value="ECO:0007669"/>
    <property type="project" value="TreeGrafter"/>
</dbReference>
<evidence type="ECO:0000256" key="1">
    <source>
        <dbReference type="ARBA" id="ARBA00006080"/>
    </source>
</evidence>
<dbReference type="GO" id="GO:0048193">
    <property type="term" value="P:Golgi vesicle transport"/>
    <property type="evidence" value="ECO:0007669"/>
    <property type="project" value="TreeGrafter"/>
</dbReference>
<evidence type="ECO:0000313" key="6">
    <source>
        <dbReference type="EMBL" id="KAJ3427466.1"/>
    </source>
</evidence>
<dbReference type="GO" id="GO:0005829">
    <property type="term" value="C:cytosol"/>
    <property type="evidence" value="ECO:0007669"/>
    <property type="project" value="GOC"/>
</dbReference>
<organism evidence="6 7">
    <name type="scientific">Anaeramoeba flamelloides</name>
    <dbReference type="NCBI Taxonomy" id="1746091"/>
    <lineage>
        <taxon>Eukaryota</taxon>
        <taxon>Metamonada</taxon>
        <taxon>Anaeramoebidae</taxon>
        <taxon>Anaeramoeba</taxon>
    </lineage>
</organism>
<evidence type="ECO:0000256" key="3">
    <source>
        <dbReference type="SAM" id="Coils"/>
    </source>
</evidence>
<proteinExistence type="inferred from homology"/>
<reference evidence="6" key="1">
    <citation type="submission" date="2022-08" db="EMBL/GenBank/DDBJ databases">
        <title>Novel sulphate-reducing endosymbionts in the free-living metamonad Anaeramoeba.</title>
        <authorList>
            <person name="Jerlstrom-Hultqvist J."/>
            <person name="Cepicka I."/>
            <person name="Gallot-Lavallee L."/>
            <person name="Salas-Leiva D."/>
            <person name="Curtis B.A."/>
            <person name="Zahonova K."/>
            <person name="Pipaliya S."/>
            <person name="Dacks J."/>
            <person name="Roger A.J."/>
        </authorList>
    </citation>
    <scope>NUCLEOTIDE SEQUENCE</scope>
    <source>
        <strain evidence="6">Busselton2</strain>
    </source>
</reference>
<dbReference type="PANTHER" id="PTHR15954">
    <property type="entry name" value="VACUOLAR PROTEIN SORTING-ASSOCIATED PROTEIN 51 HOMOLOG"/>
    <property type="match status" value="1"/>
</dbReference>
<dbReference type="AlphaFoldDB" id="A0AAV7YFS3"/>
<evidence type="ECO:0000256" key="2">
    <source>
        <dbReference type="ARBA" id="ARBA00022448"/>
    </source>
</evidence>
<dbReference type="GO" id="GO:0042147">
    <property type="term" value="P:retrograde transport, endosome to Golgi"/>
    <property type="evidence" value="ECO:0007669"/>
    <property type="project" value="TreeGrafter"/>
</dbReference>
<dbReference type="PANTHER" id="PTHR15954:SF4">
    <property type="entry name" value="VACUOLAR PROTEIN SORTING-ASSOCIATED PROTEIN 51 HOMOLOG"/>
    <property type="match status" value="1"/>
</dbReference>
<feature type="coiled-coil region" evidence="3">
    <location>
        <begin position="100"/>
        <end position="134"/>
    </location>
</feature>
<comment type="similarity">
    <text evidence="1">Belongs to the VPS51 family.</text>
</comment>
<dbReference type="GO" id="GO:0007041">
    <property type="term" value="P:lysosomal transport"/>
    <property type="evidence" value="ECO:0007669"/>
    <property type="project" value="TreeGrafter"/>
</dbReference>
<gene>
    <name evidence="6" type="ORF">M0812_27052</name>
</gene>
<dbReference type="GO" id="GO:0000938">
    <property type="term" value="C:GARP complex"/>
    <property type="evidence" value="ECO:0007669"/>
    <property type="project" value="TreeGrafter"/>
</dbReference>
<comment type="caution">
    <text evidence="6">The sequence shown here is derived from an EMBL/GenBank/DDBJ whole genome shotgun (WGS) entry which is preliminary data.</text>
</comment>
<dbReference type="Proteomes" id="UP001146793">
    <property type="component" value="Unassembled WGS sequence"/>
</dbReference>
<evidence type="ECO:0000259" key="5">
    <source>
        <dbReference type="Pfam" id="PF15469"/>
    </source>
</evidence>
<evidence type="ECO:0000256" key="4">
    <source>
        <dbReference type="SAM" id="MobiDB-lite"/>
    </source>
</evidence>
<sequence length="1032" mass="122314">MSLPNEEPELKKKDLKKLLKNFYGTDKEKTKKSLEKEIYNMSSGQFDSKKYFAKVLKEQTFEQLVRTNNRLNSDLLGYEKKLQLLVYGNYKKFLSATDMLKEMRNSVTNMENELEKLSGNMKEIKGLHNNINKQMLPRRNKIDELSGVHSLLTKLQFLFELPRKLRLCIKMEEYSQGVKFYLQASDVLRRHSSITSFRGILDTCREIIEEMKELLIKQIQNPLIRENKVHESIKLLIELGVRLDTISIEYINRKHSKIINSLNNIYNNEILNKSLKMLNTSNNFVNKNEKIKGQKKEKKVGKGEREGKGEGKKQEEKEKVKINVNIIEPISIYTKTFVENIYQFLRSYKKLFISEKMRVLRTNEIDKCENLIFIELENFFNLYLYNISKILFHKRMPINSIKPIIEFILNEFENNLKMFVHQKQLNKIKEMLKTFIEFHLNLKFKEIIYKFKKYLDEKNNIFNQQMIKFIQTLKKKHMDELENKGKERKREKEREGGREKEKEKENENEKKKEKEKEKEKELDNKLEKRTENEKMMKKSIIDNLYNEIIQFLFQLIQKLAKDLSSLYGIDDLDELKLNYFPFIQTINETLSTSFYIKFLPLLISLLQKKIDYLFFKINNTVSNYVFKSQSNRYQKKKQRNKNKLDFQINLNSDSDSGVDLNSDIKTESDSELKLNVKKTQNIKDEQVKSTKEKLKKRKLEKKREKERKEKKNYKLKWKMIKFEKIKNQLSLNPFYNLVLNKFMNNLSTDLIYKIIGEFSWLFGEGGFNTMNLIISRKQNPKNKPKQNNKLSKQINSLLKINTIENLIQSIKLTEKSLLTSFVNGKAREITQQITRYIHLTGYLQYPTPTKVKPQIKEIYFKFLFTEKILNPDFPSKNKKKKKKNKINSLIKSHENLDSTSVIESSGSSSRNSKVEDKYSFIDTNIEKLFSNKINIFEQVKSDKDSILSGIGKVVLKSFIENIRHTTFALNGLKQIQIDSAFIKITLKKFVESSLITMFTDELLSNAKRRCLDDPVLDNKWVESILQNTLKKI</sequence>
<protein>
    <recommendedName>
        <fullName evidence="5">Exocyst complex component EXOC2/Sec5 N-terminal domain-containing protein</fullName>
    </recommendedName>
</protein>
<keyword evidence="3" id="KW-0175">Coiled coil</keyword>
<feature type="region of interest" description="Disordered" evidence="4">
    <location>
        <begin position="480"/>
        <end position="528"/>
    </location>
</feature>
<dbReference type="InterPro" id="IPR014812">
    <property type="entry name" value="Vps51"/>
</dbReference>
<feature type="domain" description="Exocyst complex component EXOC2/Sec5 N-terminal" evidence="5">
    <location>
        <begin position="31"/>
        <end position="436"/>
    </location>
</feature>
<keyword evidence="2" id="KW-0813">Transport</keyword>
<dbReference type="InterPro" id="IPR039481">
    <property type="entry name" value="EXOC2/Sec5_N_dom"/>
</dbReference>
<dbReference type="GO" id="GO:0016020">
    <property type="term" value="C:membrane"/>
    <property type="evidence" value="ECO:0007669"/>
    <property type="project" value="TreeGrafter"/>
</dbReference>
<feature type="region of interest" description="Disordered" evidence="4">
    <location>
        <begin position="687"/>
        <end position="708"/>
    </location>
</feature>